<proteinExistence type="inferred from homology"/>
<evidence type="ECO:0000256" key="7">
    <source>
        <dbReference type="ARBA" id="ARBA00022723"/>
    </source>
</evidence>
<feature type="binding site" evidence="15">
    <location>
        <position position="472"/>
    </location>
    <ligand>
        <name>Mg(2+)</name>
        <dbReference type="ChEBI" id="CHEBI:18420"/>
        <note>shared with alpha subunit</note>
    </ligand>
</feature>
<comment type="cofactor">
    <cofactor evidence="15">
        <name>Mg(2+)</name>
        <dbReference type="ChEBI" id="CHEBI:18420"/>
    </cofactor>
    <text evidence="15">Binds 2 magnesium ions per tetramer.</text>
</comment>
<organism evidence="20 21">
    <name type="scientific">Desulforapulum autotrophicum (strain ATCC 43914 / DSM 3382 / VKM B-1955 / HRM2)</name>
    <name type="common">Desulfobacterium autotrophicum</name>
    <dbReference type="NCBI Taxonomy" id="177437"/>
    <lineage>
        <taxon>Bacteria</taxon>
        <taxon>Pseudomonadati</taxon>
        <taxon>Thermodesulfobacteriota</taxon>
        <taxon>Desulfobacteria</taxon>
        <taxon>Desulfobacterales</taxon>
        <taxon>Desulfobacteraceae</taxon>
        <taxon>Desulforapulum</taxon>
    </lineage>
</organism>
<dbReference type="GO" id="GO:0006432">
    <property type="term" value="P:phenylalanyl-tRNA aminoacylation"/>
    <property type="evidence" value="ECO:0007669"/>
    <property type="project" value="UniProtKB-UniRule"/>
</dbReference>
<gene>
    <name evidence="15 20" type="primary">pheT</name>
    <name evidence="20" type="ordered locus">HRM2_04620</name>
</gene>
<dbReference type="InterPro" id="IPR045864">
    <property type="entry name" value="aa-tRNA-synth_II/BPL/LPL"/>
</dbReference>
<keyword evidence="10 15" id="KW-0460">Magnesium</keyword>
<evidence type="ECO:0000256" key="14">
    <source>
        <dbReference type="ARBA" id="ARBA00049255"/>
    </source>
</evidence>
<feature type="domain" description="FDX-ACB" evidence="18">
    <location>
        <begin position="718"/>
        <end position="813"/>
    </location>
</feature>
<dbReference type="AlphaFoldDB" id="C0QHL9"/>
<dbReference type="SUPFAM" id="SSF50249">
    <property type="entry name" value="Nucleic acid-binding proteins"/>
    <property type="match status" value="1"/>
</dbReference>
<evidence type="ECO:0000256" key="2">
    <source>
        <dbReference type="ARBA" id="ARBA00008653"/>
    </source>
</evidence>
<dbReference type="InterPro" id="IPR005146">
    <property type="entry name" value="B3/B4_tRNA-bd"/>
</dbReference>
<dbReference type="InterPro" id="IPR033714">
    <property type="entry name" value="tRNA_bind_bactPheRS"/>
</dbReference>
<dbReference type="Pfam" id="PF17759">
    <property type="entry name" value="tRNA_synthFbeta"/>
    <property type="match status" value="1"/>
</dbReference>
<evidence type="ECO:0000256" key="9">
    <source>
        <dbReference type="ARBA" id="ARBA00022840"/>
    </source>
</evidence>
<dbReference type="Gene3D" id="3.50.40.10">
    <property type="entry name" value="Phenylalanyl-trna Synthetase, Chain B, domain 3"/>
    <property type="match status" value="1"/>
</dbReference>
<reference evidence="20 21" key="1">
    <citation type="journal article" date="2009" name="Environ. Microbiol.">
        <title>Genome sequence of Desulfobacterium autotrophicum HRM2, a marine sulfate reducer oxidizing organic carbon completely to carbon dioxide.</title>
        <authorList>
            <person name="Strittmatter A.W."/>
            <person name="Liesegang H."/>
            <person name="Rabus R."/>
            <person name="Decker I."/>
            <person name="Amann J."/>
            <person name="Andres S."/>
            <person name="Henne A."/>
            <person name="Fricke W.F."/>
            <person name="Martinez-Arias R."/>
            <person name="Bartels D."/>
            <person name="Goesmann A."/>
            <person name="Krause L."/>
            <person name="Puehler A."/>
            <person name="Klenk H.P."/>
            <person name="Richter M."/>
            <person name="Schuler M."/>
            <person name="Gloeckner F.O."/>
            <person name="Meyerdierks A."/>
            <person name="Gottschalk G."/>
            <person name="Amann R."/>
        </authorList>
    </citation>
    <scope>NUCLEOTIDE SEQUENCE [LARGE SCALE GENOMIC DNA]</scope>
    <source>
        <strain evidence="21">ATCC 43914 / DSM 3382 / HRM2</strain>
    </source>
</reference>
<keyword evidence="12 15" id="KW-0648">Protein biosynthesis</keyword>
<dbReference type="SUPFAM" id="SSF55681">
    <property type="entry name" value="Class II aaRS and biotin synthetases"/>
    <property type="match status" value="1"/>
</dbReference>
<evidence type="ECO:0000256" key="12">
    <source>
        <dbReference type="ARBA" id="ARBA00022917"/>
    </source>
</evidence>
<dbReference type="SUPFAM" id="SSF54991">
    <property type="entry name" value="Anticodon-binding domain of PheRS"/>
    <property type="match status" value="1"/>
</dbReference>
<dbReference type="OrthoDB" id="9805455at2"/>
<keyword evidence="9 15" id="KW-0067">ATP-binding</keyword>
<feature type="binding site" evidence="15">
    <location>
        <position position="469"/>
    </location>
    <ligand>
        <name>Mg(2+)</name>
        <dbReference type="ChEBI" id="CHEBI:18420"/>
        <note>shared with alpha subunit</note>
    </ligand>
</feature>
<keyword evidence="21" id="KW-1185">Reference proteome</keyword>
<keyword evidence="11 16" id="KW-0694">RNA-binding</keyword>
<feature type="binding site" evidence="15">
    <location>
        <position position="473"/>
    </location>
    <ligand>
        <name>Mg(2+)</name>
        <dbReference type="ChEBI" id="CHEBI:18420"/>
        <note>shared with alpha subunit</note>
    </ligand>
</feature>
<dbReference type="InterPro" id="IPR002547">
    <property type="entry name" value="tRNA-bd_dom"/>
</dbReference>
<dbReference type="CDD" id="cd02796">
    <property type="entry name" value="tRNA_bind_bactPheRS"/>
    <property type="match status" value="1"/>
</dbReference>
<comment type="subcellular location">
    <subcellularLocation>
        <location evidence="1 15">Cytoplasm</location>
    </subcellularLocation>
</comment>
<dbReference type="InterPro" id="IPR005147">
    <property type="entry name" value="tRNA_synthase_B5-dom"/>
</dbReference>
<dbReference type="SMART" id="SM00874">
    <property type="entry name" value="B5"/>
    <property type="match status" value="1"/>
</dbReference>
<evidence type="ECO:0000256" key="8">
    <source>
        <dbReference type="ARBA" id="ARBA00022741"/>
    </source>
</evidence>
<keyword evidence="6 15" id="KW-0436">Ligase</keyword>
<dbReference type="GO" id="GO:0004826">
    <property type="term" value="F:phenylalanine-tRNA ligase activity"/>
    <property type="evidence" value="ECO:0007669"/>
    <property type="project" value="UniProtKB-UniRule"/>
</dbReference>
<dbReference type="PANTHER" id="PTHR10947:SF0">
    <property type="entry name" value="PHENYLALANINE--TRNA LIGASE BETA SUBUNIT"/>
    <property type="match status" value="1"/>
</dbReference>
<dbReference type="PROSITE" id="PS51447">
    <property type="entry name" value="FDX_ACB"/>
    <property type="match status" value="1"/>
</dbReference>
<evidence type="ECO:0000256" key="13">
    <source>
        <dbReference type="ARBA" id="ARBA00023146"/>
    </source>
</evidence>
<accession>C0QHL9</accession>
<name>C0QHL9_DESAH</name>
<comment type="subunit">
    <text evidence="3 15">Tetramer of two alpha and two beta subunits.</text>
</comment>
<dbReference type="SUPFAM" id="SSF46955">
    <property type="entry name" value="Putative DNA-binding domain"/>
    <property type="match status" value="1"/>
</dbReference>
<evidence type="ECO:0000259" key="18">
    <source>
        <dbReference type="PROSITE" id="PS51447"/>
    </source>
</evidence>
<feature type="domain" description="B5" evidence="19">
    <location>
        <begin position="409"/>
        <end position="485"/>
    </location>
</feature>
<feature type="domain" description="TRNA-binding" evidence="17">
    <location>
        <begin position="39"/>
        <end position="147"/>
    </location>
</feature>
<evidence type="ECO:0000256" key="10">
    <source>
        <dbReference type="ARBA" id="ARBA00022842"/>
    </source>
</evidence>
<dbReference type="Gene3D" id="3.30.56.10">
    <property type="match status" value="2"/>
</dbReference>
<evidence type="ECO:0000256" key="3">
    <source>
        <dbReference type="ARBA" id="ARBA00011209"/>
    </source>
</evidence>
<dbReference type="STRING" id="177437.HRM2_04620"/>
<dbReference type="PANTHER" id="PTHR10947">
    <property type="entry name" value="PHENYLALANYL-TRNA SYNTHETASE BETA CHAIN AND LEUCINE-RICH REPEAT-CONTAINING PROTEIN 47"/>
    <property type="match status" value="1"/>
</dbReference>
<keyword evidence="7 15" id="KW-0479">Metal-binding</keyword>
<dbReference type="InterPro" id="IPR004532">
    <property type="entry name" value="Phe-tRNA-ligase_IIc_bsu_bact"/>
</dbReference>
<dbReference type="CDD" id="cd00769">
    <property type="entry name" value="PheRS_beta_core"/>
    <property type="match status" value="1"/>
</dbReference>
<dbReference type="GO" id="GO:0009328">
    <property type="term" value="C:phenylalanine-tRNA ligase complex"/>
    <property type="evidence" value="ECO:0007669"/>
    <property type="project" value="TreeGrafter"/>
</dbReference>
<dbReference type="EC" id="6.1.1.20" evidence="15"/>
<dbReference type="Pfam" id="PF03484">
    <property type="entry name" value="B5"/>
    <property type="match status" value="1"/>
</dbReference>
<evidence type="ECO:0000256" key="1">
    <source>
        <dbReference type="ARBA" id="ARBA00004496"/>
    </source>
</evidence>
<dbReference type="NCBIfam" id="TIGR00472">
    <property type="entry name" value="pheT_bact"/>
    <property type="match status" value="1"/>
</dbReference>
<evidence type="ECO:0000259" key="19">
    <source>
        <dbReference type="PROSITE" id="PS51483"/>
    </source>
</evidence>
<evidence type="ECO:0000256" key="4">
    <source>
        <dbReference type="ARBA" id="ARBA00022490"/>
    </source>
</evidence>
<evidence type="ECO:0000256" key="5">
    <source>
        <dbReference type="ARBA" id="ARBA00022555"/>
    </source>
</evidence>
<evidence type="ECO:0000259" key="17">
    <source>
        <dbReference type="PROSITE" id="PS50886"/>
    </source>
</evidence>
<dbReference type="PROSITE" id="PS50886">
    <property type="entry name" value="TRBD"/>
    <property type="match status" value="1"/>
</dbReference>
<keyword evidence="5 16" id="KW-0820">tRNA-binding</keyword>
<feature type="binding site" evidence="15">
    <location>
        <position position="463"/>
    </location>
    <ligand>
        <name>Mg(2+)</name>
        <dbReference type="ChEBI" id="CHEBI:18420"/>
        <note>shared with alpha subunit</note>
    </ligand>
</feature>
<dbReference type="GO" id="GO:0000287">
    <property type="term" value="F:magnesium ion binding"/>
    <property type="evidence" value="ECO:0007669"/>
    <property type="project" value="UniProtKB-UniRule"/>
</dbReference>
<dbReference type="NCBIfam" id="NF045760">
    <property type="entry name" value="YtpR"/>
    <property type="match status" value="1"/>
</dbReference>
<dbReference type="Gene3D" id="2.40.50.140">
    <property type="entry name" value="Nucleic acid-binding proteins"/>
    <property type="match status" value="1"/>
</dbReference>
<dbReference type="eggNOG" id="COG0072">
    <property type="taxonomic scope" value="Bacteria"/>
</dbReference>
<evidence type="ECO:0000256" key="6">
    <source>
        <dbReference type="ARBA" id="ARBA00022598"/>
    </source>
</evidence>
<dbReference type="HOGENOM" id="CLU_016891_0_0_7"/>
<dbReference type="PROSITE" id="PS51483">
    <property type="entry name" value="B5"/>
    <property type="match status" value="1"/>
</dbReference>
<dbReference type="Proteomes" id="UP000000442">
    <property type="component" value="Chromosome"/>
</dbReference>
<dbReference type="InterPro" id="IPR009061">
    <property type="entry name" value="DNA-bd_dom_put_sf"/>
</dbReference>
<keyword evidence="13 15" id="KW-0030">Aminoacyl-tRNA synthetase</keyword>
<dbReference type="SMART" id="SM00873">
    <property type="entry name" value="B3_4"/>
    <property type="match status" value="1"/>
</dbReference>
<dbReference type="InterPro" id="IPR005121">
    <property type="entry name" value="Fdx_antiC-bd"/>
</dbReference>
<evidence type="ECO:0000313" key="20">
    <source>
        <dbReference type="EMBL" id="ACN13577.1"/>
    </source>
</evidence>
<protein>
    <recommendedName>
        <fullName evidence="15">Phenylalanine--tRNA ligase beta subunit</fullName>
        <ecNumber evidence="15">6.1.1.20</ecNumber>
    </recommendedName>
    <alternativeName>
        <fullName evidence="15">Phenylalanyl-tRNA synthetase beta subunit</fullName>
        <shortName evidence="15">PheRS</shortName>
    </alternativeName>
</protein>
<dbReference type="Pfam" id="PF01588">
    <property type="entry name" value="tRNA_bind"/>
    <property type="match status" value="1"/>
</dbReference>
<dbReference type="InterPro" id="IPR036690">
    <property type="entry name" value="Fdx_antiC-bd_sf"/>
</dbReference>
<keyword evidence="8 15" id="KW-0547">Nucleotide-binding</keyword>
<dbReference type="InterPro" id="IPR045060">
    <property type="entry name" value="Phe-tRNA-ligase_IIc_bsu"/>
</dbReference>
<sequence length="814" mass="88481">MKVSLSWLKEYAAIESAPEEMAAKLTMAGLEVESVVSRFDYLDRVVVARVEAVIEHPGSDHLHCCRVNVGDTLLNIVCGAPNVREGMVVPCAMVGAVLPGDFKIKKGKLRGEVSEGMLCSASELRLDSDASGLMDLDASLEPGTPLVDALALADAVFEIDLTPNRPDCLSVIGVAREAAAFQDPPVRLNVPGTILPVTDESKPASVSIDDLVRVDILDPELCPRYCAALLVDVTVGPSPFWLQQRLEAVGLTPINNVVDVTNYVMMETGQPLHAFDFDFLAQGRIEVRAAGGSSKFTTLDGKEHTLEPDMLMICDGEAPVALAGVMGGQNSEILPTTTRVLLESAYFNPVSIRKTAKRTGIATDASHRFERGVDPVATRAVLERAAVLMAAVSGGALAKGVIDVNPLKSSPVQISLNVEQLNRRLGTDLGTDQIKTLLESVEFRVEDQAEGVLSVAVPSFRVDVTRPEDLSEEVARLWGYDNIQTSFPAVAPSGRQLSPRIAFREKVRDCMVGFGFSEAVNYSFTSAESVDRLKLDENDSRRSVERLLNPISEEMAVMRSTLLPWLFENMRRNHAQQVETLRLFEVGNTFIAEGHGVQPREVECLSAILTGSRVVPSWHAKAVEVDFFDIKGVVEGLLSDLGIKGVRFSRATRQDQPYLRVGNGACIEANGRLLGVVGEVAPDVLKNFGLKQTAFVFELDLEGLLVSAPEAIVSKPLPKFPAISRDITLIIDGDLAAADIMDEAAAFVQKESLVEDAFLFDVYAGKPLAEGKRSISLRVVYRSLDKTLKEKKIKGLHERISKHLIETFKADLPS</sequence>
<dbReference type="SMART" id="SM00896">
    <property type="entry name" value="FDX-ACB"/>
    <property type="match status" value="1"/>
</dbReference>
<dbReference type="Gene3D" id="3.30.70.380">
    <property type="entry name" value="Ferrodoxin-fold anticodon-binding domain"/>
    <property type="match status" value="1"/>
</dbReference>
<dbReference type="Gene3D" id="3.30.930.10">
    <property type="entry name" value="Bira Bifunctional Protein, Domain 2"/>
    <property type="match status" value="1"/>
</dbReference>
<evidence type="ECO:0000256" key="11">
    <source>
        <dbReference type="ARBA" id="ARBA00022884"/>
    </source>
</evidence>
<dbReference type="HAMAP" id="MF_00283">
    <property type="entry name" value="Phe_tRNA_synth_beta1"/>
    <property type="match status" value="1"/>
</dbReference>
<dbReference type="InterPro" id="IPR041616">
    <property type="entry name" value="PheRS_beta_core"/>
</dbReference>
<dbReference type="EMBL" id="CP001087">
    <property type="protein sequence ID" value="ACN13577.1"/>
    <property type="molecule type" value="Genomic_DNA"/>
</dbReference>
<dbReference type="GO" id="GO:0005524">
    <property type="term" value="F:ATP binding"/>
    <property type="evidence" value="ECO:0007669"/>
    <property type="project" value="UniProtKB-UniRule"/>
</dbReference>
<dbReference type="FunFam" id="2.40.50.140:FF:000045">
    <property type="entry name" value="Phenylalanine--tRNA ligase beta subunit"/>
    <property type="match status" value="1"/>
</dbReference>
<comment type="catalytic activity">
    <reaction evidence="14 15">
        <text>tRNA(Phe) + L-phenylalanine + ATP = L-phenylalanyl-tRNA(Phe) + AMP + diphosphate + H(+)</text>
        <dbReference type="Rhea" id="RHEA:19413"/>
        <dbReference type="Rhea" id="RHEA-COMP:9668"/>
        <dbReference type="Rhea" id="RHEA-COMP:9699"/>
        <dbReference type="ChEBI" id="CHEBI:15378"/>
        <dbReference type="ChEBI" id="CHEBI:30616"/>
        <dbReference type="ChEBI" id="CHEBI:33019"/>
        <dbReference type="ChEBI" id="CHEBI:58095"/>
        <dbReference type="ChEBI" id="CHEBI:78442"/>
        <dbReference type="ChEBI" id="CHEBI:78531"/>
        <dbReference type="ChEBI" id="CHEBI:456215"/>
        <dbReference type="EC" id="6.1.1.20"/>
    </reaction>
</comment>
<dbReference type="RefSeq" id="WP_012662826.1">
    <property type="nucleotide sequence ID" value="NC_012108.1"/>
</dbReference>
<dbReference type="KEGG" id="dat:HRM2_04620"/>
<dbReference type="eggNOG" id="COG0073">
    <property type="taxonomic scope" value="Bacteria"/>
</dbReference>
<dbReference type="InterPro" id="IPR020825">
    <property type="entry name" value="Phe-tRNA_synthase-like_B3/B4"/>
</dbReference>
<evidence type="ECO:0000256" key="15">
    <source>
        <dbReference type="HAMAP-Rule" id="MF_00283"/>
    </source>
</evidence>
<evidence type="ECO:0000313" key="21">
    <source>
        <dbReference type="Proteomes" id="UP000000442"/>
    </source>
</evidence>
<dbReference type="GO" id="GO:0000049">
    <property type="term" value="F:tRNA binding"/>
    <property type="evidence" value="ECO:0007669"/>
    <property type="project" value="UniProtKB-UniRule"/>
</dbReference>
<comment type="similarity">
    <text evidence="2 15">Belongs to the phenylalanyl-tRNA synthetase beta subunit family. Type 1 subfamily.</text>
</comment>
<evidence type="ECO:0000256" key="16">
    <source>
        <dbReference type="PROSITE-ProRule" id="PRU00209"/>
    </source>
</evidence>
<dbReference type="SUPFAM" id="SSF56037">
    <property type="entry name" value="PheT/TilS domain"/>
    <property type="match status" value="1"/>
</dbReference>
<dbReference type="InterPro" id="IPR012340">
    <property type="entry name" value="NA-bd_OB-fold"/>
</dbReference>
<keyword evidence="4 15" id="KW-0963">Cytoplasm</keyword>
<dbReference type="Pfam" id="PF03483">
    <property type="entry name" value="B3_4"/>
    <property type="match status" value="1"/>
</dbReference>
<dbReference type="Pfam" id="PF03147">
    <property type="entry name" value="FDX-ACB"/>
    <property type="match status" value="1"/>
</dbReference>
<dbReference type="FunFam" id="3.50.40.10:FF:000001">
    <property type="entry name" value="Phenylalanine--tRNA ligase beta subunit"/>
    <property type="match status" value="1"/>
</dbReference>